<evidence type="ECO:0000259" key="5">
    <source>
        <dbReference type="Pfam" id="PF00551"/>
    </source>
</evidence>
<evidence type="ECO:0000256" key="1">
    <source>
        <dbReference type="ARBA" id="ARBA00005054"/>
    </source>
</evidence>
<evidence type="ECO:0000256" key="2">
    <source>
        <dbReference type="ARBA" id="ARBA00022679"/>
    </source>
</evidence>
<dbReference type="InterPro" id="IPR036477">
    <property type="entry name" value="Formyl_transf_N_sf"/>
</dbReference>
<feature type="site" description="Raises pKa of active site His" evidence="4">
    <location>
        <position position="151"/>
    </location>
</feature>
<proteinExistence type="inferred from homology"/>
<comment type="catalytic activity">
    <reaction evidence="4">
        <text>N(1)-(5-phospho-beta-D-ribosyl)glycinamide + (6R)-10-formyltetrahydrofolate = N(2)-formyl-N(1)-(5-phospho-beta-D-ribosyl)glycinamide + (6S)-5,6,7,8-tetrahydrofolate + H(+)</text>
        <dbReference type="Rhea" id="RHEA:15053"/>
        <dbReference type="ChEBI" id="CHEBI:15378"/>
        <dbReference type="ChEBI" id="CHEBI:57453"/>
        <dbReference type="ChEBI" id="CHEBI:143788"/>
        <dbReference type="ChEBI" id="CHEBI:147286"/>
        <dbReference type="ChEBI" id="CHEBI:195366"/>
        <dbReference type="EC" id="2.1.2.2"/>
    </reaction>
</comment>
<dbReference type="Gene3D" id="3.40.50.170">
    <property type="entry name" value="Formyl transferase, N-terminal domain"/>
    <property type="match status" value="1"/>
</dbReference>
<dbReference type="AlphaFoldDB" id="A0A0H5SK57"/>
<dbReference type="RefSeq" id="WP_103203255.1">
    <property type="nucleotide sequence ID" value="NZ_CVTD020000023.1"/>
</dbReference>
<dbReference type="GO" id="GO:0006189">
    <property type="term" value="P:'de novo' IMP biosynthetic process"/>
    <property type="evidence" value="ECO:0007669"/>
    <property type="project" value="UniProtKB-UniRule"/>
</dbReference>
<dbReference type="OrthoDB" id="9806170at2"/>
<dbReference type="NCBIfam" id="TIGR00639">
    <property type="entry name" value="PurN"/>
    <property type="match status" value="1"/>
</dbReference>
<dbReference type="UniPathway" id="UPA00074">
    <property type="reaction ID" value="UER00126"/>
</dbReference>
<dbReference type="SUPFAM" id="SSF53328">
    <property type="entry name" value="Formyltransferase"/>
    <property type="match status" value="1"/>
</dbReference>
<dbReference type="GO" id="GO:0004644">
    <property type="term" value="F:phosphoribosylglycinamide formyltransferase activity"/>
    <property type="evidence" value="ECO:0007669"/>
    <property type="project" value="UniProtKB-UniRule"/>
</dbReference>
<dbReference type="InterPro" id="IPR004607">
    <property type="entry name" value="GART"/>
</dbReference>
<dbReference type="CDD" id="cd08645">
    <property type="entry name" value="FMT_core_GART"/>
    <property type="match status" value="1"/>
</dbReference>
<comment type="similarity">
    <text evidence="4">Belongs to the GART family.</text>
</comment>
<dbReference type="PANTHER" id="PTHR43369:SF2">
    <property type="entry name" value="PHOSPHORIBOSYLGLYCINAMIDE FORMYLTRANSFERASE"/>
    <property type="match status" value="1"/>
</dbReference>
<keyword evidence="7" id="KW-1185">Reference proteome</keyword>
<comment type="function">
    <text evidence="4">Catalyzes the transfer of a formyl group from 10-formyltetrahydrofolate to 5-phospho-ribosyl-glycinamide (GAR), producing 5-phospho-ribosyl-N-formylglycinamide (FGAR) and tetrahydrofolate.</text>
</comment>
<comment type="caution">
    <text evidence="4">Lacks conserved residue(s) required for the propagation of feature annotation.</text>
</comment>
<feature type="domain" description="Formyl transferase N-terminal" evidence="5">
    <location>
        <begin position="3"/>
        <end position="189"/>
    </location>
</feature>
<evidence type="ECO:0000313" key="6">
    <source>
        <dbReference type="EMBL" id="CRZ35161.1"/>
    </source>
</evidence>
<protein>
    <recommendedName>
        <fullName evidence="4">Phosphoribosylglycinamide formyltransferase</fullName>
        <ecNumber evidence="4">2.1.2.2</ecNumber>
    </recommendedName>
    <alternativeName>
        <fullName evidence="4">5'-phosphoribosylglycinamide transformylase</fullName>
    </alternativeName>
    <alternativeName>
        <fullName evidence="4">GAR transformylase</fullName>
        <shortName evidence="4">GART</shortName>
    </alternativeName>
</protein>
<evidence type="ECO:0000256" key="3">
    <source>
        <dbReference type="ARBA" id="ARBA00022755"/>
    </source>
</evidence>
<gene>
    <name evidence="4" type="primary">purN</name>
    <name evidence="6" type="ORF">HHT355_1963</name>
</gene>
<feature type="binding site" evidence="4">
    <location>
        <position position="108"/>
    </location>
    <ligand>
        <name>(6R)-10-formyltetrahydrofolate</name>
        <dbReference type="ChEBI" id="CHEBI:195366"/>
    </ligand>
</feature>
<dbReference type="Proteomes" id="UP000236497">
    <property type="component" value="Unassembled WGS sequence"/>
</dbReference>
<keyword evidence="2 4" id="KW-0808">Transferase</keyword>
<dbReference type="EC" id="2.1.2.2" evidence="4"/>
<dbReference type="PANTHER" id="PTHR43369">
    <property type="entry name" value="PHOSPHORIBOSYLGLYCINAMIDE FORMYLTRANSFERASE"/>
    <property type="match status" value="1"/>
</dbReference>
<dbReference type="InterPro" id="IPR002376">
    <property type="entry name" value="Formyl_transf_N"/>
</dbReference>
<reference evidence="6 7" key="1">
    <citation type="submission" date="2015-06" db="EMBL/GenBank/DDBJ databases">
        <authorList>
            <person name="Wibberg Daniel"/>
        </authorList>
    </citation>
    <scope>NUCLEOTIDE SEQUENCE [LARGE SCALE GENOMIC DNA]</scope>
    <source>
        <strain evidence="6 7">T3/55T</strain>
    </source>
</reference>
<accession>A0A0H5SK57</accession>
<keyword evidence="3 4" id="KW-0658">Purine biosynthesis</keyword>
<dbReference type="GO" id="GO:0005829">
    <property type="term" value="C:cytosol"/>
    <property type="evidence" value="ECO:0007669"/>
    <property type="project" value="TreeGrafter"/>
</dbReference>
<evidence type="ECO:0000313" key="7">
    <source>
        <dbReference type="Proteomes" id="UP000236497"/>
    </source>
</evidence>
<dbReference type="Pfam" id="PF00551">
    <property type="entry name" value="Formyl_trans_N"/>
    <property type="match status" value="1"/>
</dbReference>
<dbReference type="EMBL" id="CVTD020000023">
    <property type="protein sequence ID" value="CRZ35161.1"/>
    <property type="molecule type" value="Genomic_DNA"/>
</dbReference>
<organism evidence="6 7">
    <name type="scientific">Herbinix hemicellulosilytica</name>
    <dbReference type="NCBI Taxonomy" id="1564487"/>
    <lineage>
        <taxon>Bacteria</taxon>
        <taxon>Bacillati</taxon>
        <taxon>Bacillota</taxon>
        <taxon>Clostridia</taxon>
        <taxon>Lachnospirales</taxon>
        <taxon>Lachnospiraceae</taxon>
        <taxon>Herbinix</taxon>
    </lineage>
</organism>
<sequence>MLKLAVLVSGGGTNLQALIDQINKGRLPDVSIEVVISSNRNAYALKRALAHNIPCAVIEKKDYENSQQFEDAFYNLLTSYQVDLIVLAGFLLILPEKIVKTYQNRIINVHPSLIPSFCGKGFYGLKVHEAALARGVKITGATVHFVDEGTDTGPIILQKAVPVYENDTPEILQKRVMEQAEWEILPEAVRLYSQGRLKVAGNKVIIESPEE</sequence>
<evidence type="ECO:0000256" key="4">
    <source>
        <dbReference type="HAMAP-Rule" id="MF_01930"/>
    </source>
</evidence>
<feature type="active site" description="Proton donor" evidence="4">
    <location>
        <position position="110"/>
    </location>
</feature>
<comment type="pathway">
    <text evidence="1 4">Purine metabolism; IMP biosynthesis via de novo pathway; N(2)-formyl-N(1)-(5-phospho-D-ribosyl)glycinamide from N(1)-(5-phospho-D-ribosyl)glycinamide (10-formyl THF route): step 1/1.</text>
</comment>
<dbReference type="HAMAP" id="MF_01930">
    <property type="entry name" value="PurN"/>
    <property type="match status" value="1"/>
</dbReference>
<feature type="binding site" evidence="4">
    <location>
        <begin position="12"/>
        <end position="14"/>
    </location>
    <ligand>
        <name>N(1)-(5-phospho-beta-D-ribosyl)glycinamide</name>
        <dbReference type="ChEBI" id="CHEBI:143788"/>
    </ligand>
</feature>
<name>A0A0H5SK57_HERHM</name>